<keyword evidence="2" id="KW-1185">Reference proteome</keyword>
<dbReference type="KEGG" id="lak:106158450"/>
<dbReference type="Pfam" id="PF15364">
    <property type="entry name" value="PAXIP1_C"/>
    <property type="match status" value="1"/>
</dbReference>
<dbReference type="OrthoDB" id="10067843at2759"/>
<reference evidence="3" key="1">
    <citation type="submission" date="2025-08" db="UniProtKB">
        <authorList>
            <consortium name="RefSeq"/>
        </authorList>
    </citation>
    <scope>IDENTIFICATION</scope>
    <source>
        <tissue evidence="3">Gonads</tissue>
    </source>
</reference>
<name>A0A2R2MR04_LINAN</name>
<dbReference type="GeneID" id="106158450"/>
<dbReference type="STRING" id="7574.A0A2R2MR04"/>
<organism evidence="2 3">
    <name type="scientific">Lingula anatina</name>
    <name type="common">Brachiopod</name>
    <name type="synonym">Lingula unguis</name>
    <dbReference type="NCBI Taxonomy" id="7574"/>
    <lineage>
        <taxon>Eukaryota</taxon>
        <taxon>Metazoa</taxon>
        <taxon>Spiralia</taxon>
        <taxon>Lophotrochozoa</taxon>
        <taxon>Brachiopoda</taxon>
        <taxon>Linguliformea</taxon>
        <taxon>Lingulata</taxon>
        <taxon>Lingulida</taxon>
        <taxon>Linguloidea</taxon>
        <taxon>Lingulidae</taxon>
        <taxon>Lingula</taxon>
    </lineage>
</organism>
<dbReference type="GO" id="GO:0044666">
    <property type="term" value="C:MLL3/4 complex"/>
    <property type="evidence" value="ECO:0007669"/>
    <property type="project" value="TreeGrafter"/>
</dbReference>
<protein>
    <submittedName>
        <fullName evidence="3">PAXIP1-associated glutamate-rich protein 1</fullName>
    </submittedName>
</protein>
<proteinExistence type="predicted"/>
<dbReference type="RefSeq" id="XP_023932437.1">
    <property type="nucleotide sequence ID" value="XM_024076669.1"/>
</dbReference>
<feature type="compositionally biased region" description="Basic and acidic residues" evidence="1">
    <location>
        <begin position="57"/>
        <end position="66"/>
    </location>
</feature>
<gene>
    <name evidence="3" type="primary">LOC106158450</name>
</gene>
<feature type="region of interest" description="Disordered" evidence="1">
    <location>
        <begin position="1"/>
        <end position="24"/>
    </location>
</feature>
<dbReference type="Proteomes" id="UP000085678">
    <property type="component" value="Unplaced"/>
</dbReference>
<feature type="compositionally biased region" description="Basic and acidic residues" evidence="1">
    <location>
        <begin position="127"/>
        <end position="141"/>
    </location>
</feature>
<dbReference type="AlphaFoldDB" id="A0A2R2MR04"/>
<sequence length="165" mass="18634">MTSEEGEVWCITASDDDENYGPVKGVWEPTIEDIVTLYERLVKDEVLELEWISPGRRPPEKEKEAVDDVSQEPDTPQETPTKEEPVAPTEFDFDDTQTEAAKVTPKWTPGSGKTPRPQKRVASLDKILSDIRQEKKKETGLRRSPSSTPQRPGPKLTPKKDPFAF</sequence>
<evidence type="ECO:0000313" key="2">
    <source>
        <dbReference type="Proteomes" id="UP000085678"/>
    </source>
</evidence>
<accession>A0A2R2MR04</accession>
<evidence type="ECO:0000256" key="1">
    <source>
        <dbReference type="SAM" id="MobiDB-lite"/>
    </source>
</evidence>
<dbReference type="InParanoid" id="A0A2R2MR04"/>
<dbReference type="GO" id="GO:0033148">
    <property type="term" value="P:positive regulation of intracellular estrogen receptor signaling pathway"/>
    <property type="evidence" value="ECO:0007669"/>
    <property type="project" value="TreeGrafter"/>
</dbReference>
<dbReference type="PANTHER" id="PTHR28467">
    <property type="entry name" value="PAXIP1-ASSOCIATED GLUTAMATE-RICH PROTEIN 1"/>
    <property type="match status" value="1"/>
</dbReference>
<evidence type="ECO:0000313" key="3">
    <source>
        <dbReference type="RefSeq" id="XP_023932437.1"/>
    </source>
</evidence>
<feature type="region of interest" description="Disordered" evidence="1">
    <location>
        <begin position="51"/>
        <end position="165"/>
    </location>
</feature>
<dbReference type="PANTHER" id="PTHR28467:SF1">
    <property type="entry name" value="PAXIP1-ASSOCIATED GLUTAMATE-RICH PROTEIN 1"/>
    <property type="match status" value="1"/>
</dbReference>
<dbReference type="GO" id="GO:0030331">
    <property type="term" value="F:nuclear estrogen receptor binding"/>
    <property type="evidence" value="ECO:0007669"/>
    <property type="project" value="TreeGrafter"/>
</dbReference>
<dbReference type="GO" id="GO:1902808">
    <property type="term" value="P:positive regulation of cell cycle G1/S phase transition"/>
    <property type="evidence" value="ECO:0007669"/>
    <property type="project" value="TreeGrafter"/>
</dbReference>
<dbReference type="InterPro" id="IPR028213">
    <property type="entry name" value="PA1"/>
</dbReference>